<feature type="compositionally biased region" description="Basic and acidic residues" evidence="13">
    <location>
        <begin position="1"/>
        <end position="50"/>
    </location>
</feature>
<dbReference type="Pfam" id="PF16214">
    <property type="entry name" value="AC_N"/>
    <property type="match status" value="1"/>
</dbReference>
<feature type="transmembrane region" description="Helical" evidence="14">
    <location>
        <begin position="871"/>
        <end position="889"/>
    </location>
</feature>
<dbReference type="PANTHER" id="PTHR45627">
    <property type="entry name" value="ADENYLATE CYCLASE TYPE 1"/>
    <property type="match status" value="1"/>
</dbReference>
<sequence>MSEEENKQDLRSSSDSHQDLELGERPISMKDQVFEFAERPSLTKDQDLDHLNTSLLMDGREENTNRSSSESPKDIPITRDSNNAGEVGHHESDPNLDQAELPGMPKERKSISCEFLSPTQKFPGKEDETEELVPNRRYSAPPNNVKHVRTFSLDKTGAYESESTISGSPPTKRHSLLHRGDTSLSLDVSGIHRCLPECMRFVFADHEAERLYREYYQMEKRNDFKLCLILIFLIDLVLLCLHSYSFRFSRISHLTVLSLVALVDAGSFIVCSFRNMPSWIWVVFPFIAWFLEMTQILCDMWIYHAPIMPSDSVPWVLLYSYVIYVLFPVRLRICITLGVVMAAFHLLVVVSSPGQTEYIGNQIGANLFLFLCVNVLGVISFFFAERQLRQAFLETRQSLEAKLILEEESQEQERLLLSVLPQHLAAEIRQDLGAVVTGQFKKIYMSRHENVSILFADIVGFTAISSTCPAAELVRTLNELFARFDKLAEKYHQLRIKILGDCYYCISGAPEERPDHAVLCVHMGLSMVEAIKSVREETKSTVDMRVGIHTGGVLAGVLGQRQWQFDVYSRDVELANKMESGGLPGRVHISERTLSFLNDEFEVIPGDGASREEAIKLAGIRTYLIVGVLKPYPVGTLDDVTNKNGTHTTTKEEDTHKPPEVGFDVTTDDEYKERLQRELLSRESDRNVWEHAHFFTLRFKTVDLEEQYRSRRASTVTVSMAGFLLVLLVCDLADLVLVPGTLAAFQTISSVWAHLGIPFITVCILLLVFMKCYGISLPKFESLFFRAAELRPWVRIVTLLALVSVWTILQSLKTMRRALSWSEFHKNFSELSLQTEEMIVNQHDGFPQYLIYYCIIVYLGLSTFSHINHLIKFAITVAITAAWCVLSNLPLRDAFQWYDVWAYGSRQPIGHYVYVTIVLITISVAVITVNRQLELTSRRLFLWKKAVEEQKEKVADIRRKNEALVYNILPPHVAKHFLGRRKTDE</sequence>
<gene>
    <name evidence="17" type="primary">LOC106468917</name>
</gene>
<evidence type="ECO:0000313" key="16">
    <source>
        <dbReference type="Proteomes" id="UP000694941"/>
    </source>
</evidence>
<evidence type="ECO:0000256" key="6">
    <source>
        <dbReference type="ARBA" id="ARBA00022741"/>
    </source>
</evidence>
<feature type="transmembrane region" description="Helical" evidence="14">
    <location>
        <begin position="909"/>
        <end position="929"/>
    </location>
</feature>
<evidence type="ECO:0000256" key="1">
    <source>
        <dbReference type="ARBA" id="ARBA00001593"/>
    </source>
</evidence>
<dbReference type="GeneID" id="106468917"/>
<dbReference type="RefSeq" id="XP_022253028.1">
    <property type="nucleotide sequence ID" value="XM_022397320.1"/>
</dbReference>
<dbReference type="InterPro" id="IPR001054">
    <property type="entry name" value="A/G_cyclase"/>
</dbReference>
<comment type="catalytic activity">
    <reaction evidence="1">
        <text>ATP = 3',5'-cyclic AMP + diphosphate</text>
        <dbReference type="Rhea" id="RHEA:15389"/>
        <dbReference type="ChEBI" id="CHEBI:30616"/>
        <dbReference type="ChEBI" id="CHEBI:33019"/>
        <dbReference type="ChEBI" id="CHEBI:58165"/>
        <dbReference type="EC" id="4.6.1.1"/>
    </reaction>
</comment>
<keyword evidence="9 14" id="KW-1133">Transmembrane helix</keyword>
<feature type="coiled-coil region" evidence="12">
    <location>
        <begin position="470"/>
        <end position="497"/>
    </location>
</feature>
<keyword evidence="7" id="KW-0067">ATP-binding</keyword>
<dbReference type="Gene3D" id="3.30.70.1230">
    <property type="entry name" value="Nucleotide cyclase"/>
    <property type="match status" value="1"/>
</dbReference>
<reference evidence="17" key="1">
    <citation type="submission" date="2025-08" db="UniProtKB">
        <authorList>
            <consortium name="RefSeq"/>
        </authorList>
    </citation>
    <scope>IDENTIFICATION</scope>
    <source>
        <tissue evidence="17">Muscle</tissue>
    </source>
</reference>
<feature type="transmembrane region" description="Helical" evidence="14">
    <location>
        <begin position="278"/>
        <end position="297"/>
    </location>
</feature>
<keyword evidence="11" id="KW-0456">Lyase</keyword>
<feature type="transmembrane region" description="Helical" evidence="14">
    <location>
        <begin position="846"/>
        <end position="864"/>
    </location>
</feature>
<feature type="region of interest" description="Disordered" evidence="13">
    <location>
        <begin position="1"/>
        <end position="144"/>
    </location>
</feature>
<evidence type="ECO:0000256" key="12">
    <source>
        <dbReference type="SAM" id="Coils"/>
    </source>
</evidence>
<keyword evidence="8" id="KW-0460">Magnesium</keyword>
<accession>A0ABM1TAX2</accession>
<feature type="transmembrane region" description="Helical" evidence="14">
    <location>
        <begin position="251"/>
        <end position="271"/>
    </location>
</feature>
<feature type="non-terminal residue" evidence="17">
    <location>
        <position position="985"/>
    </location>
</feature>
<dbReference type="PANTHER" id="PTHR45627:SF30">
    <property type="entry name" value="ADENYLATE CYCLASE TYPE 3"/>
    <property type="match status" value="1"/>
</dbReference>
<dbReference type="Proteomes" id="UP000694941">
    <property type="component" value="Unplaced"/>
</dbReference>
<proteinExistence type="predicted"/>
<dbReference type="InterPro" id="IPR029787">
    <property type="entry name" value="Nucleotide_cyclase"/>
</dbReference>
<keyword evidence="4 14" id="KW-0812">Transmembrane</keyword>
<evidence type="ECO:0000256" key="11">
    <source>
        <dbReference type="ARBA" id="ARBA00023239"/>
    </source>
</evidence>
<evidence type="ECO:0000256" key="10">
    <source>
        <dbReference type="ARBA" id="ARBA00023136"/>
    </source>
</evidence>
<evidence type="ECO:0000256" key="8">
    <source>
        <dbReference type="ARBA" id="ARBA00022842"/>
    </source>
</evidence>
<feature type="transmembrane region" description="Helical" evidence="14">
    <location>
        <begin position="718"/>
        <end position="745"/>
    </location>
</feature>
<evidence type="ECO:0000256" key="9">
    <source>
        <dbReference type="ARBA" id="ARBA00022989"/>
    </source>
</evidence>
<feature type="domain" description="Guanylate cyclase" evidence="15">
    <location>
        <begin position="452"/>
        <end position="579"/>
    </location>
</feature>
<evidence type="ECO:0000313" key="17">
    <source>
        <dbReference type="RefSeq" id="XP_022253028.1"/>
    </source>
</evidence>
<feature type="transmembrane region" description="Helical" evidence="14">
    <location>
        <begin position="303"/>
        <end position="326"/>
    </location>
</feature>
<evidence type="ECO:0000256" key="4">
    <source>
        <dbReference type="ARBA" id="ARBA00022692"/>
    </source>
</evidence>
<keyword evidence="12" id="KW-0175">Coiled coil</keyword>
<dbReference type="CDD" id="cd07302">
    <property type="entry name" value="CHD"/>
    <property type="match status" value="1"/>
</dbReference>
<feature type="region of interest" description="Disordered" evidence="13">
    <location>
        <begin position="641"/>
        <end position="664"/>
    </location>
</feature>
<evidence type="ECO:0000259" key="15">
    <source>
        <dbReference type="PROSITE" id="PS50125"/>
    </source>
</evidence>
<keyword evidence="5" id="KW-0479">Metal-binding</keyword>
<dbReference type="Pfam" id="PF00211">
    <property type="entry name" value="Guanylate_cyc"/>
    <property type="match status" value="1"/>
</dbReference>
<dbReference type="EC" id="4.6.1.1" evidence="3"/>
<dbReference type="SMART" id="SM00044">
    <property type="entry name" value="CYCc"/>
    <property type="match status" value="1"/>
</dbReference>
<feature type="compositionally biased region" description="Basic and acidic residues" evidence="13">
    <location>
        <begin position="649"/>
        <end position="659"/>
    </location>
</feature>
<evidence type="ECO:0000256" key="5">
    <source>
        <dbReference type="ARBA" id="ARBA00022723"/>
    </source>
</evidence>
<keyword evidence="10 14" id="KW-0472">Membrane</keyword>
<feature type="transmembrane region" description="Helical" evidence="14">
    <location>
        <begin position="363"/>
        <end position="384"/>
    </location>
</feature>
<evidence type="ECO:0000256" key="14">
    <source>
        <dbReference type="SAM" id="Phobius"/>
    </source>
</evidence>
<evidence type="ECO:0000256" key="7">
    <source>
        <dbReference type="ARBA" id="ARBA00022840"/>
    </source>
</evidence>
<comment type="subcellular location">
    <subcellularLocation>
        <location evidence="2">Membrane</location>
        <topology evidence="2">Multi-pass membrane protein</topology>
    </subcellularLocation>
</comment>
<feature type="transmembrane region" description="Helical" evidence="14">
    <location>
        <begin position="751"/>
        <end position="773"/>
    </location>
</feature>
<evidence type="ECO:0000256" key="3">
    <source>
        <dbReference type="ARBA" id="ARBA00012201"/>
    </source>
</evidence>
<evidence type="ECO:0000256" key="2">
    <source>
        <dbReference type="ARBA" id="ARBA00004141"/>
    </source>
</evidence>
<feature type="transmembrane region" description="Helical" evidence="14">
    <location>
        <begin position="333"/>
        <end position="351"/>
    </location>
</feature>
<feature type="transmembrane region" description="Helical" evidence="14">
    <location>
        <begin position="793"/>
        <end position="812"/>
    </location>
</feature>
<dbReference type="InterPro" id="IPR032628">
    <property type="entry name" value="AC_N"/>
</dbReference>
<feature type="transmembrane region" description="Helical" evidence="14">
    <location>
        <begin position="226"/>
        <end position="245"/>
    </location>
</feature>
<keyword evidence="16" id="KW-1185">Reference proteome</keyword>
<protein>
    <recommendedName>
        <fullName evidence="3">adenylate cyclase</fullName>
        <ecNumber evidence="3">4.6.1.1</ecNumber>
    </recommendedName>
</protein>
<keyword evidence="6" id="KW-0547">Nucleotide-binding</keyword>
<name>A0ABM1TAX2_LIMPO</name>
<dbReference type="PROSITE" id="PS50125">
    <property type="entry name" value="GUANYLATE_CYCLASE_2"/>
    <property type="match status" value="1"/>
</dbReference>
<organism evidence="16 17">
    <name type="scientific">Limulus polyphemus</name>
    <name type="common">Atlantic horseshoe crab</name>
    <dbReference type="NCBI Taxonomy" id="6850"/>
    <lineage>
        <taxon>Eukaryota</taxon>
        <taxon>Metazoa</taxon>
        <taxon>Ecdysozoa</taxon>
        <taxon>Arthropoda</taxon>
        <taxon>Chelicerata</taxon>
        <taxon>Merostomata</taxon>
        <taxon>Xiphosura</taxon>
        <taxon>Limulidae</taxon>
        <taxon>Limulus</taxon>
    </lineage>
</organism>
<evidence type="ECO:0000256" key="13">
    <source>
        <dbReference type="SAM" id="MobiDB-lite"/>
    </source>
</evidence>
<dbReference type="SUPFAM" id="SSF55073">
    <property type="entry name" value="Nucleotide cyclase"/>
    <property type="match status" value="1"/>
</dbReference>